<keyword evidence="1" id="KW-0805">Transcription regulation</keyword>
<sequence length="342" mass="37713">MRDMSGQRSPGSLRILCEAAPDYGVTAEACLAGTGLVAFDLYSEHTHVPLEQELRAIGNFLRLAPYRPGLGVEIGRRFRPEVFGIWGYAIQSSPTFRACLRTARAFANLSFIIAPLDLDERGDPPRLIFDIGKLPTGLKGFVLERQLTIVAGFSTWLMPDFPLSKLTLQTTLNTPELAAAIEKMLGIAVTLDCARDALELPGALMDEPLPRHDPAVMEQCLRQCRQLLKQEDSGDLYWTSRVREAALTGIEGDHTVGSVATRLGMTERTLRRRLSDEGTSFRKILLESRLAIGHELLKTAGMDVSSVAWRIGYSEPSSFIRAFTKEFGCSPGSMKQRVSGAR</sequence>
<dbReference type="GO" id="GO:0003700">
    <property type="term" value="F:DNA-binding transcription factor activity"/>
    <property type="evidence" value="ECO:0007669"/>
    <property type="project" value="InterPro"/>
</dbReference>
<dbReference type="eggNOG" id="COG2207">
    <property type="taxonomic scope" value="Bacteria"/>
</dbReference>
<evidence type="ECO:0000313" key="5">
    <source>
        <dbReference type="EMBL" id="SFU20503.1"/>
    </source>
</evidence>
<keyword evidence="2 5" id="KW-0238">DNA-binding</keyword>
<dbReference type="PANTHER" id="PTHR47894:SF1">
    <property type="entry name" value="HTH-TYPE TRANSCRIPTIONAL REGULATOR VQSM"/>
    <property type="match status" value="1"/>
</dbReference>
<dbReference type="Pfam" id="PF12833">
    <property type="entry name" value="HTH_18"/>
    <property type="match status" value="1"/>
</dbReference>
<dbReference type="PANTHER" id="PTHR47894">
    <property type="entry name" value="HTH-TYPE TRANSCRIPTIONAL REGULATOR GADX"/>
    <property type="match status" value="1"/>
</dbReference>
<keyword evidence="3" id="KW-0804">Transcription</keyword>
<feature type="domain" description="HTH araC/xylS-type" evidence="4">
    <location>
        <begin position="240"/>
        <end position="337"/>
    </location>
</feature>
<dbReference type="PRINTS" id="PR00032">
    <property type="entry name" value="HTHARAC"/>
</dbReference>
<dbReference type="SMART" id="SM00342">
    <property type="entry name" value="HTH_ARAC"/>
    <property type="match status" value="1"/>
</dbReference>
<evidence type="ECO:0000256" key="1">
    <source>
        <dbReference type="ARBA" id="ARBA00023015"/>
    </source>
</evidence>
<dbReference type="InterPro" id="IPR009057">
    <property type="entry name" value="Homeodomain-like_sf"/>
</dbReference>
<dbReference type="SUPFAM" id="SSF46689">
    <property type="entry name" value="Homeodomain-like"/>
    <property type="match status" value="1"/>
</dbReference>
<accession>A0A1I7E9J4</accession>
<evidence type="ECO:0000259" key="4">
    <source>
        <dbReference type="PROSITE" id="PS01124"/>
    </source>
</evidence>
<dbReference type="Proteomes" id="UP000182466">
    <property type="component" value="Unassembled WGS sequence"/>
</dbReference>
<evidence type="ECO:0000256" key="3">
    <source>
        <dbReference type="ARBA" id="ARBA00023163"/>
    </source>
</evidence>
<dbReference type="STRING" id="999627.SAMN05216236_1523"/>
<dbReference type="InterPro" id="IPR018060">
    <property type="entry name" value="HTH_AraC"/>
</dbReference>
<protein>
    <submittedName>
        <fullName evidence="5">AraC-type DNA-binding protein</fullName>
    </submittedName>
</protein>
<name>A0A1I7E9J4_9RHOB</name>
<reference evidence="5 6" key="1">
    <citation type="submission" date="2016-10" db="EMBL/GenBank/DDBJ databases">
        <authorList>
            <person name="de Groot N.N."/>
        </authorList>
    </citation>
    <scope>NUCLEOTIDE SEQUENCE [LARGE SCALE GENOMIC DNA]</scope>
    <source>
        <strain evidence="5 6">CGMCC 1.10959</strain>
    </source>
</reference>
<dbReference type="OrthoDB" id="9805730at2"/>
<evidence type="ECO:0000313" key="6">
    <source>
        <dbReference type="Proteomes" id="UP000182466"/>
    </source>
</evidence>
<evidence type="ECO:0000256" key="2">
    <source>
        <dbReference type="ARBA" id="ARBA00023125"/>
    </source>
</evidence>
<organism evidence="5 6">
    <name type="scientific">Sedimentitalea nanhaiensis</name>
    <dbReference type="NCBI Taxonomy" id="999627"/>
    <lineage>
        <taxon>Bacteria</taxon>
        <taxon>Pseudomonadati</taxon>
        <taxon>Pseudomonadota</taxon>
        <taxon>Alphaproteobacteria</taxon>
        <taxon>Rhodobacterales</taxon>
        <taxon>Paracoccaceae</taxon>
        <taxon>Sedimentitalea</taxon>
    </lineage>
</organism>
<dbReference type="GO" id="GO:0005829">
    <property type="term" value="C:cytosol"/>
    <property type="evidence" value="ECO:0007669"/>
    <property type="project" value="TreeGrafter"/>
</dbReference>
<dbReference type="Gene3D" id="1.10.10.60">
    <property type="entry name" value="Homeodomain-like"/>
    <property type="match status" value="1"/>
</dbReference>
<gene>
    <name evidence="5" type="ORF">SAMN05216236_1523</name>
</gene>
<proteinExistence type="predicted"/>
<dbReference type="GO" id="GO:0000976">
    <property type="term" value="F:transcription cis-regulatory region binding"/>
    <property type="evidence" value="ECO:0007669"/>
    <property type="project" value="TreeGrafter"/>
</dbReference>
<keyword evidence="6" id="KW-1185">Reference proteome</keyword>
<dbReference type="InterPro" id="IPR018062">
    <property type="entry name" value="HTH_AraC-typ_CS"/>
</dbReference>
<dbReference type="PROSITE" id="PS01124">
    <property type="entry name" value="HTH_ARAC_FAMILY_2"/>
    <property type="match status" value="1"/>
</dbReference>
<dbReference type="Pfam" id="PF12625">
    <property type="entry name" value="Arabinose_bd"/>
    <property type="match status" value="1"/>
</dbReference>
<dbReference type="InterPro" id="IPR020449">
    <property type="entry name" value="Tscrpt_reg_AraC-type_HTH"/>
</dbReference>
<dbReference type="AlphaFoldDB" id="A0A1I7E9J4"/>
<dbReference type="InterPro" id="IPR032687">
    <property type="entry name" value="AraC-type_N"/>
</dbReference>
<dbReference type="EMBL" id="FPAW01000052">
    <property type="protein sequence ID" value="SFU20503.1"/>
    <property type="molecule type" value="Genomic_DNA"/>
</dbReference>
<dbReference type="PROSITE" id="PS00041">
    <property type="entry name" value="HTH_ARAC_FAMILY_1"/>
    <property type="match status" value="1"/>
</dbReference>